<dbReference type="InterPro" id="IPR029058">
    <property type="entry name" value="AB_hydrolase_fold"/>
</dbReference>
<protein>
    <recommendedName>
        <fullName evidence="1">AB hydrolase-1 domain-containing protein</fullName>
    </recommendedName>
</protein>
<accession>A0A1Z1FCM2</accession>
<evidence type="ECO:0000259" key="1">
    <source>
        <dbReference type="Pfam" id="PF12697"/>
    </source>
</evidence>
<evidence type="ECO:0000313" key="3">
    <source>
        <dbReference type="Proteomes" id="UP000195807"/>
    </source>
</evidence>
<dbReference type="Proteomes" id="UP000195807">
    <property type="component" value="Chromosome"/>
</dbReference>
<reference evidence="2 3" key="1">
    <citation type="submission" date="2017-01" db="EMBL/GenBank/DDBJ databases">
        <title>Complete genome sequence of esterase-producing bacterium Croceicoccus marinus E4A9.</title>
        <authorList>
            <person name="Wu Y.-H."/>
            <person name="Cheng H."/>
            <person name="Xu L."/>
            <person name="Huo Y.-Y."/>
            <person name="Wang C.-S."/>
            <person name="Xu X.-W."/>
        </authorList>
    </citation>
    <scope>NUCLEOTIDE SEQUENCE [LARGE SCALE GENOMIC DNA]</scope>
    <source>
        <strain evidence="2 3">E4A9</strain>
    </source>
</reference>
<dbReference type="KEGG" id="cman:A9D14_10245"/>
<feature type="domain" description="AB hydrolase-1" evidence="1">
    <location>
        <begin position="37"/>
        <end position="246"/>
    </location>
</feature>
<sequence>MTEPSDLPVSLENVTARDGTRLAVHRMDPAGGEGKPLVLLHGLFSSAEVNWIKFGHARQLAEAGFSLFMPDLRAHAHSEAPHDPACYPPSVLVNDLEDVIAHYGLGEGGAPYDLAGFSLGSRTVLGGAIAGMTPRRLALVGMGLEGLMEFRRRAGFFIDAIDNFDTAKRGDTHFFAVSFMKTQKIDRVAARLLLSSTGLAIDRAQLSVPQMPILVLCGTEDKDNGSPEALAQALPNAQTAWIPGTHMSSVTEKALGRELVKFFGD</sequence>
<dbReference type="OrthoDB" id="9804723at2"/>
<dbReference type="RefSeq" id="WP_066845981.1">
    <property type="nucleotide sequence ID" value="NZ_CP019602.1"/>
</dbReference>
<dbReference type="InterPro" id="IPR000073">
    <property type="entry name" value="AB_hydrolase_1"/>
</dbReference>
<dbReference type="Gene3D" id="3.40.50.1820">
    <property type="entry name" value="alpha/beta hydrolase"/>
    <property type="match status" value="1"/>
</dbReference>
<dbReference type="PANTHER" id="PTHR43194:SF2">
    <property type="entry name" value="PEROXISOMAL MEMBRANE PROTEIN LPX1"/>
    <property type="match status" value="1"/>
</dbReference>
<evidence type="ECO:0000313" key="2">
    <source>
        <dbReference type="EMBL" id="ARU16495.1"/>
    </source>
</evidence>
<proteinExistence type="predicted"/>
<dbReference type="SUPFAM" id="SSF53474">
    <property type="entry name" value="alpha/beta-Hydrolases"/>
    <property type="match status" value="1"/>
</dbReference>
<dbReference type="AlphaFoldDB" id="A0A1Z1FCM2"/>
<organism evidence="2 3">
    <name type="scientific">Croceicoccus marinus</name>
    <dbReference type="NCBI Taxonomy" id="450378"/>
    <lineage>
        <taxon>Bacteria</taxon>
        <taxon>Pseudomonadati</taxon>
        <taxon>Pseudomonadota</taxon>
        <taxon>Alphaproteobacteria</taxon>
        <taxon>Sphingomonadales</taxon>
        <taxon>Erythrobacteraceae</taxon>
        <taxon>Croceicoccus</taxon>
    </lineage>
</organism>
<dbReference type="STRING" id="450378.GCA_001661675_02065"/>
<name>A0A1Z1FCM2_9SPHN</name>
<keyword evidence="3" id="KW-1185">Reference proteome</keyword>
<dbReference type="PANTHER" id="PTHR43194">
    <property type="entry name" value="HYDROLASE ALPHA/BETA FOLD FAMILY"/>
    <property type="match status" value="1"/>
</dbReference>
<dbReference type="Pfam" id="PF12697">
    <property type="entry name" value="Abhydrolase_6"/>
    <property type="match status" value="1"/>
</dbReference>
<dbReference type="EMBL" id="CP019602">
    <property type="protein sequence ID" value="ARU16495.1"/>
    <property type="molecule type" value="Genomic_DNA"/>
</dbReference>
<gene>
    <name evidence="2" type="ORF">A9D14_10245</name>
</gene>
<dbReference type="InterPro" id="IPR050228">
    <property type="entry name" value="Carboxylesterase_BioH"/>
</dbReference>